<accession>A0AAR5QEG6</accession>
<dbReference type="SUPFAM" id="SSF48403">
    <property type="entry name" value="Ankyrin repeat"/>
    <property type="match status" value="1"/>
</dbReference>
<dbReference type="InterPro" id="IPR053064">
    <property type="entry name" value="Ankyrin-MYND_domain-protein"/>
</dbReference>
<reference evidence="3" key="1">
    <citation type="journal article" date="2013" name="Genome Biol.">
        <title>Draft genome of the mountain pine beetle, Dendroctonus ponderosae Hopkins, a major forest pest.</title>
        <authorList>
            <person name="Keeling C.I."/>
            <person name="Yuen M.M."/>
            <person name="Liao N.Y."/>
            <person name="Docking T.R."/>
            <person name="Chan S.K."/>
            <person name="Taylor G.A."/>
            <person name="Palmquist D.L."/>
            <person name="Jackman S.D."/>
            <person name="Nguyen A."/>
            <person name="Li M."/>
            <person name="Henderson H."/>
            <person name="Janes J.K."/>
            <person name="Zhao Y."/>
            <person name="Pandoh P."/>
            <person name="Moore R."/>
            <person name="Sperling F.A."/>
            <person name="Huber D.P."/>
            <person name="Birol I."/>
            <person name="Jones S.J."/>
            <person name="Bohlmann J."/>
        </authorList>
    </citation>
    <scope>NUCLEOTIDE SEQUENCE</scope>
</reference>
<dbReference type="Proteomes" id="UP000019118">
    <property type="component" value="Unassembled WGS sequence"/>
</dbReference>
<dbReference type="Pfam" id="PF00023">
    <property type="entry name" value="Ank"/>
    <property type="match status" value="1"/>
</dbReference>
<dbReference type="EnsemblMetazoa" id="XM_019916027.1">
    <property type="protein sequence ID" value="XP_019771586.1"/>
    <property type="gene ID" value="LOC109545364"/>
</dbReference>
<evidence type="ECO:0000313" key="2">
    <source>
        <dbReference type="EnsemblMetazoa" id="XP_019771586.1"/>
    </source>
</evidence>
<dbReference type="InterPro" id="IPR002110">
    <property type="entry name" value="Ankyrin_rpt"/>
</dbReference>
<keyword evidence="3" id="KW-1185">Reference proteome</keyword>
<keyword evidence="1" id="KW-0040">ANK repeat</keyword>
<protein>
    <recommendedName>
        <fullName evidence="4">MYND-type domain-containing protein</fullName>
    </recommendedName>
</protein>
<dbReference type="PANTHER" id="PTHR15897:SF2">
    <property type="entry name" value="ANKYRIN REPEAT AND MYND DOMAIN-CONTAINING PROTEIN 1"/>
    <property type="match status" value="1"/>
</dbReference>
<dbReference type="PROSITE" id="PS50088">
    <property type="entry name" value="ANK_REPEAT"/>
    <property type="match status" value="1"/>
</dbReference>
<dbReference type="PROSITE" id="PS50297">
    <property type="entry name" value="ANK_REP_REGION"/>
    <property type="match status" value="1"/>
</dbReference>
<dbReference type="Gene3D" id="1.25.40.20">
    <property type="entry name" value="Ankyrin repeat-containing domain"/>
    <property type="match status" value="1"/>
</dbReference>
<name>A0AAR5QEG6_DENPD</name>
<dbReference type="SUPFAM" id="SSF144232">
    <property type="entry name" value="HIT/MYND zinc finger-like"/>
    <property type="match status" value="1"/>
</dbReference>
<organism evidence="2 3">
    <name type="scientific">Dendroctonus ponderosae</name>
    <name type="common">Mountain pine beetle</name>
    <dbReference type="NCBI Taxonomy" id="77166"/>
    <lineage>
        <taxon>Eukaryota</taxon>
        <taxon>Metazoa</taxon>
        <taxon>Ecdysozoa</taxon>
        <taxon>Arthropoda</taxon>
        <taxon>Hexapoda</taxon>
        <taxon>Insecta</taxon>
        <taxon>Pterygota</taxon>
        <taxon>Neoptera</taxon>
        <taxon>Endopterygota</taxon>
        <taxon>Coleoptera</taxon>
        <taxon>Polyphaga</taxon>
        <taxon>Cucujiformia</taxon>
        <taxon>Curculionidae</taxon>
        <taxon>Scolytinae</taxon>
        <taxon>Dendroctonus</taxon>
    </lineage>
</organism>
<sequence length="752" mass="85629">MTLLDYGANPSGCEVPHPPLVLSLFTENPDLVKEVDGVRFLKNFLWQIPSLQVIKANADIDVVIDENVSCLHIAASLNPSLANTTICRIIVKYGCNPNVKTSPNHWIDRKYGITGKLPENFQVADDGKNVLHLLCMRTDFEGDQSNYFCAVAKILLGTDLDLSAMYLGHTPLSLAVLAGNVKLVQCLIKADAFDPYKQLDYGMGNILTLFALKRFENVLPLDKCKAMLTALFEVGLNVLARVANSENATAFVEDEDTFFDAFVPKAPKKAPRDKSKKDKHYAGVVKEFLRSLGRQTLIKQVQMDVAYLLFELTEEDMLNSSEIFATLASLYLAPEDLLLNLKKLFEYGKIEHDRLDKAHVKTVLDFVNTHKKPVKAKAKKSDKKTGPKLQEADAVETLHLEFERTLNLRFIPPKNLPLPAGLDDPQKYLICYHCLRGEEKTLKICPRCQMVRFCSSQCNKLNLKLKTLHTCNVLFYDMANGEQAVISKGVALRELSEKVRQKCAARLSRMRESKLEEEERKLMQMWRADTYGTRFLQIKPLLDKAVTKKKGKQLNWDLGLLQGLLERNFRKHPGDASLYSLENLLIKLHGKDWFRILGQTKSEGTIRTKQSWSTRRSTLGGSTLPSMIFQLPEPEEKLHRKSCKCPKKIARSKSNDKIKANIQKADNEPKHEDDPNVNELELLFSQAEKRPVIRKLKKIPTRYQKFVEIVATYFPDFDISQWLLPYACCSGGQLFYRFCYNNDVFKESYSFT</sequence>
<dbReference type="InterPro" id="IPR036770">
    <property type="entry name" value="Ankyrin_rpt-contain_sf"/>
</dbReference>
<dbReference type="SMART" id="SM00248">
    <property type="entry name" value="ANK"/>
    <property type="match status" value="3"/>
</dbReference>
<feature type="repeat" description="ANK" evidence="1">
    <location>
        <begin position="167"/>
        <end position="192"/>
    </location>
</feature>
<reference evidence="2" key="2">
    <citation type="submission" date="2024-08" db="UniProtKB">
        <authorList>
            <consortium name="EnsemblMetazoa"/>
        </authorList>
    </citation>
    <scope>IDENTIFICATION</scope>
</reference>
<evidence type="ECO:0008006" key="4">
    <source>
        <dbReference type="Google" id="ProtNLM"/>
    </source>
</evidence>
<proteinExistence type="predicted"/>
<dbReference type="AlphaFoldDB" id="A0AAR5QEG6"/>
<evidence type="ECO:0000313" key="3">
    <source>
        <dbReference type="Proteomes" id="UP000019118"/>
    </source>
</evidence>
<dbReference type="PANTHER" id="PTHR15897">
    <property type="entry name" value="ANKYRIN REPEAT AND MYND DOMAIN PROTEIN 1"/>
    <property type="match status" value="1"/>
</dbReference>
<evidence type="ECO:0000256" key="1">
    <source>
        <dbReference type="PROSITE-ProRule" id="PRU00023"/>
    </source>
</evidence>